<comment type="caution">
    <text evidence="3">The sequence shown here is derived from an EMBL/GenBank/DDBJ whole genome shotgun (WGS) entry which is preliminary data.</text>
</comment>
<evidence type="ECO:0000313" key="3">
    <source>
        <dbReference type="EMBL" id="KAH9640799.1"/>
    </source>
</evidence>
<dbReference type="EMBL" id="JACEFF010000274">
    <property type="protein sequence ID" value="KAH9640799.1"/>
    <property type="molecule type" value="Genomic_DNA"/>
</dbReference>
<gene>
    <name evidence="3" type="ORF">HF086_001960</name>
</gene>
<dbReference type="Gene3D" id="1.10.10.60">
    <property type="entry name" value="Homeodomain-like"/>
    <property type="match status" value="1"/>
</dbReference>
<dbReference type="Pfam" id="PF05225">
    <property type="entry name" value="HTH_psq"/>
    <property type="match status" value="1"/>
</dbReference>
<name>A0A922MPZ1_SPOEX</name>
<dbReference type="GO" id="GO:0003677">
    <property type="term" value="F:DNA binding"/>
    <property type="evidence" value="ECO:0007669"/>
    <property type="project" value="InterPro"/>
</dbReference>
<dbReference type="InterPro" id="IPR007889">
    <property type="entry name" value="HTH_Psq"/>
</dbReference>
<dbReference type="InterPro" id="IPR009057">
    <property type="entry name" value="Homeodomain-like_sf"/>
</dbReference>
<sequence length="66" mass="7509">MPRNYRPKPGAKSLKKHDIAIMNQALLDISAGNTSIRRIAEKYGISYSVLQRRIKKSVNPMVAKRQ</sequence>
<evidence type="ECO:0000256" key="1">
    <source>
        <dbReference type="ARBA" id="ARBA00004123"/>
    </source>
</evidence>
<protein>
    <recommendedName>
        <fullName evidence="2">HTH psq-type domain-containing protein</fullName>
    </recommendedName>
</protein>
<proteinExistence type="predicted"/>
<reference evidence="3" key="1">
    <citation type="journal article" date="2021" name="G3 (Bethesda)">
        <title>Genome and transcriptome analysis of the beet armyworm Spodoptera exigua reveals targets for pest control. .</title>
        <authorList>
            <person name="Simon S."/>
            <person name="Breeschoten T."/>
            <person name="Jansen H.J."/>
            <person name="Dirks R.P."/>
            <person name="Schranz M.E."/>
            <person name="Ros V.I.D."/>
        </authorList>
    </citation>
    <scope>NUCLEOTIDE SEQUENCE</scope>
    <source>
        <strain evidence="3">TB_SE_WUR_2020</strain>
    </source>
</reference>
<dbReference type="SUPFAM" id="SSF46689">
    <property type="entry name" value="Homeodomain-like"/>
    <property type="match status" value="1"/>
</dbReference>
<organism evidence="3 4">
    <name type="scientific">Spodoptera exigua</name>
    <name type="common">Beet armyworm</name>
    <name type="synonym">Noctua fulgens</name>
    <dbReference type="NCBI Taxonomy" id="7107"/>
    <lineage>
        <taxon>Eukaryota</taxon>
        <taxon>Metazoa</taxon>
        <taxon>Ecdysozoa</taxon>
        <taxon>Arthropoda</taxon>
        <taxon>Hexapoda</taxon>
        <taxon>Insecta</taxon>
        <taxon>Pterygota</taxon>
        <taxon>Neoptera</taxon>
        <taxon>Endopterygota</taxon>
        <taxon>Lepidoptera</taxon>
        <taxon>Glossata</taxon>
        <taxon>Ditrysia</taxon>
        <taxon>Noctuoidea</taxon>
        <taxon>Noctuidae</taxon>
        <taxon>Amphipyrinae</taxon>
        <taxon>Spodoptera</taxon>
    </lineage>
</organism>
<evidence type="ECO:0000259" key="2">
    <source>
        <dbReference type="Pfam" id="PF05225"/>
    </source>
</evidence>
<feature type="domain" description="HTH psq-type" evidence="2">
    <location>
        <begin position="21"/>
        <end position="57"/>
    </location>
</feature>
<dbReference type="Proteomes" id="UP000814243">
    <property type="component" value="Unassembled WGS sequence"/>
</dbReference>
<comment type="subcellular location">
    <subcellularLocation>
        <location evidence="1">Nucleus</location>
    </subcellularLocation>
</comment>
<dbReference type="GO" id="GO:0005634">
    <property type="term" value="C:nucleus"/>
    <property type="evidence" value="ECO:0007669"/>
    <property type="project" value="UniProtKB-SubCell"/>
</dbReference>
<dbReference type="AlphaFoldDB" id="A0A922MPZ1"/>
<accession>A0A922MPZ1</accession>
<evidence type="ECO:0000313" key="4">
    <source>
        <dbReference type="Proteomes" id="UP000814243"/>
    </source>
</evidence>